<evidence type="ECO:0000256" key="5">
    <source>
        <dbReference type="RuleBase" id="RU365009"/>
    </source>
</evidence>
<keyword evidence="2 5" id="KW-1015">Disulfide bond</keyword>
<keyword evidence="7" id="KW-1185">Reference proteome</keyword>
<dbReference type="STRING" id="1036611.A0A1L9PA33"/>
<evidence type="ECO:0000313" key="7">
    <source>
        <dbReference type="Proteomes" id="UP000184073"/>
    </source>
</evidence>
<dbReference type="GO" id="GO:0031160">
    <property type="term" value="C:spore wall"/>
    <property type="evidence" value="ECO:0007669"/>
    <property type="project" value="UniProtKB-SubCell"/>
</dbReference>
<evidence type="ECO:0000256" key="3">
    <source>
        <dbReference type="ARBA" id="ARBA00023321"/>
    </source>
</evidence>
<keyword evidence="5" id="KW-0134">Cell wall</keyword>
<comment type="similarity">
    <text evidence="5">Belongs to the fungal hydrophobin family.</text>
</comment>
<keyword evidence="1" id="KW-0749">Sporulation</keyword>
<feature type="chain" id="PRO_5013986301" description="Hydrophobin" evidence="5">
    <location>
        <begin position="19"/>
        <end position="135"/>
    </location>
</feature>
<name>A0A1L9PA33_ASPVE</name>
<feature type="signal peptide" evidence="5">
    <location>
        <begin position="1"/>
        <end position="18"/>
    </location>
</feature>
<protein>
    <recommendedName>
        <fullName evidence="5">Hydrophobin</fullName>
    </recommendedName>
</protein>
<dbReference type="GO" id="GO:0005199">
    <property type="term" value="F:structural constituent of cell wall"/>
    <property type="evidence" value="ECO:0007669"/>
    <property type="project" value="InterPro"/>
</dbReference>
<gene>
    <name evidence="6" type="ORF">ASPVEDRAFT_68938</name>
</gene>
<dbReference type="GO" id="GO:0048315">
    <property type="term" value="P:conidium formation"/>
    <property type="evidence" value="ECO:0007669"/>
    <property type="project" value="UniProtKB-KW"/>
</dbReference>
<keyword evidence="5" id="KW-0732">Signal</keyword>
<dbReference type="EMBL" id="KV878126">
    <property type="protein sequence ID" value="OJI98322.1"/>
    <property type="molecule type" value="Genomic_DNA"/>
</dbReference>
<dbReference type="GeneID" id="63731520"/>
<organism evidence="6 7">
    <name type="scientific">Aspergillus versicolor CBS 583.65</name>
    <dbReference type="NCBI Taxonomy" id="1036611"/>
    <lineage>
        <taxon>Eukaryota</taxon>
        <taxon>Fungi</taxon>
        <taxon>Dikarya</taxon>
        <taxon>Ascomycota</taxon>
        <taxon>Pezizomycotina</taxon>
        <taxon>Eurotiomycetes</taxon>
        <taxon>Eurotiomycetidae</taxon>
        <taxon>Eurotiales</taxon>
        <taxon>Aspergillaceae</taxon>
        <taxon>Aspergillus</taxon>
        <taxon>Aspergillus subgen. Nidulantes</taxon>
    </lineage>
</organism>
<dbReference type="GO" id="GO:0009277">
    <property type="term" value="C:fungal-type cell wall"/>
    <property type="evidence" value="ECO:0007669"/>
    <property type="project" value="InterPro"/>
</dbReference>
<evidence type="ECO:0000256" key="4">
    <source>
        <dbReference type="ARBA" id="ARBA00093443"/>
    </source>
</evidence>
<evidence type="ECO:0000256" key="2">
    <source>
        <dbReference type="ARBA" id="ARBA00023157"/>
    </source>
</evidence>
<reference evidence="7" key="1">
    <citation type="journal article" date="2017" name="Genome Biol.">
        <title>Comparative genomics reveals high biological diversity and specific adaptations in the industrially and medically important fungal genus Aspergillus.</title>
        <authorList>
            <person name="de Vries R.P."/>
            <person name="Riley R."/>
            <person name="Wiebenga A."/>
            <person name="Aguilar-Osorio G."/>
            <person name="Amillis S."/>
            <person name="Uchima C.A."/>
            <person name="Anderluh G."/>
            <person name="Asadollahi M."/>
            <person name="Askin M."/>
            <person name="Barry K."/>
            <person name="Battaglia E."/>
            <person name="Bayram O."/>
            <person name="Benocci T."/>
            <person name="Braus-Stromeyer S.A."/>
            <person name="Caldana C."/>
            <person name="Canovas D."/>
            <person name="Cerqueira G.C."/>
            <person name="Chen F."/>
            <person name="Chen W."/>
            <person name="Choi C."/>
            <person name="Clum A."/>
            <person name="Dos Santos R.A."/>
            <person name="Damasio A.R."/>
            <person name="Diallinas G."/>
            <person name="Emri T."/>
            <person name="Fekete E."/>
            <person name="Flipphi M."/>
            <person name="Freyberg S."/>
            <person name="Gallo A."/>
            <person name="Gournas C."/>
            <person name="Habgood R."/>
            <person name="Hainaut M."/>
            <person name="Harispe M.L."/>
            <person name="Henrissat B."/>
            <person name="Hilden K.S."/>
            <person name="Hope R."/>
            <person name="Hossain A."/>
            <person name="Karabika E."/>
            <person name="Karaffa L."/>
            <person name="Karanyi Z."/>
            <person name="Krasevec N."/>
            <person name="Kuo A."/>
            <person name="Kusch H."/>
            <person name="LaButti K."/>
            <person name="Lagendijk E.L."/>
            <person name="Lapidus A."/>
            <person name="Levasseur A."/>
            <person name="Lindquist E."/>
            <person name="Lipzen A."/>
            <person name="Logrieco A.F."/>
            <person name="MacCabe A."/>
            <person name="Maekelae M.R."/>
            <person name="Malavazi I."/>
            <person name="Melin P."/>
            <person name="Meyer V."/>
            <person name="Mielnichuk N."/>
            <person name="Miskei M."/>
            <person name="Molnar A.P."/>
            <person name="Mule G."/>
            <person name="Ngan C.Y."/>
            <person name="Orejas M."/>
            <person name="Orosz E."/>
            <person name="Ouedraogo J.P."/>
            <person name="Overkamp K.M."/>
            <person name="Park H.-S."/>
            <person name="Perrone G."/>
            <person name="Piumi F."/>
            <person name="Punt P.J."/>
            <person name="Ram A.F."/>
            <person name="Ramon A."/>
            <person name="Rauscher S."/>
            <person name="Record E."/>
            <person name="Riano-Pachon D.M."/>
            <person name="Robert V."/>
            <person name="Roehrig J."/>
            <person name="Ruller R."/>
            <person name="Salamov A."/>
            <person name="Salih N.S."/>
            <person name="Samson R.A."/>
            <person name="Sandor E."/>
            <person name="Sanguinetti M."/>
            <person name="Schuetze T."/>
            <person name="Sepcic K."/>
            <person name="Shelest E."/>
            <person name="Sherlock G."/>
            <person name="Sophianopoulou V."/>
            <person name="Squina F.M."/>
            <person name="Sun H."/>
            <person name="Susca A."/>
            <person name="Todd R.B."/>
            <person name="Tsang A."/>
            <person name="Unkles S.E."/>
            <person name="van de Wiele N."/>
            <person name="van Rossen-Uffink D."/>
            <person name="Oliveira J.V."/>
            <person name="Vesth T.C."/>
            <person name="Visser J."/>
            <person name="Yu J.-H."/>
            <person name="Zhou M."/>
            <person name="Andersen M.R."/>
            <person name="Archer D.B."/>
            <person name="Baker S.E."/>
            <person name="Benoit I."/>
            <person name="Brakhage A.A."/>
            <person name="Braus G.H."/>
            <person name="Fischer R."/>
            <person name="Frisvad J.C."/>
            <person name="Goldman G.H."/>
            <person name="Houbraken J."/>
            <person name="Oakley B."/>
            <person name="Pocsi I."/>
            <person name="Scazzocchio C."/>
            <person name="Seiboth B."/>
            <person name="vanKuyk P.A."/>
            <person name="Wortman J."/>
            <person name="Dyer P.S."/>
            <person name="Grigoriev I.V."/>
        </authorList>
    </citation>
    <scope>NUCLEOTIDE SEQUENCE [LARGE SCALE GENOMIC DNA]</scope>
    <source>
        <strain evidence="7">CBS 583.65</strain>
    </source>
</reference>
<accession>A0A1L9PA33</accession>
<sequence>MKLTAATAIFSLFAAASANGPSSNDITVKEASSKCGDKAQLSCCNDVDYVGDTTTIQKGVASGLLSGLLGQGSGAQGIGAFTGCSKIDVAALIGVQDILNKECQQNIACCDTSGAEANGDLIGAALPCVALGSVA</sequence>
<dbReference type="AlphaFoldDB" id="A0A1L9PA33"/>
<dbReference type="RefSeq" id="XP_040664085.1">
    <property type="nucleotide sequence ID" value="XM_040816009.1"/>
</dbReference>
<comment type="subcellular location">
    <subcellularLocation>
        <location evidence="5">Secreted</location>
        <location evidence="5">Cell wall</location>
    </subcellularLocation>
    <subcellularLocation>
        <location evidence="4">Spore wall</location>
    </subcellularLocation>
</comment>
<keyword evidence="5" id="KW-0964">Secreted</keyword>
<dbReference type="OrthoDB" id="4225815at2759"/>
<dbReference type="SMART" id="SM00075">
    <property type="entry name" value="HYDRO"/>
    <property type="match status" value="1"/>
</dbReference>
<dbReference type="Proteomes" id="UP000184073">
    <property type="component" value="Unassembled WGS sequence"/>
</dbReference>
<evidence type="ECO:0000313" key="6">
    <source>
        <dbReference type="EMBL" id="OJI98322.1"/>
    </source>
</evidence>
<evidence type="ECO:0000256" key="1">
    <source>
        <dbReference type="ARBA" id="ARBA00022969"/>
    </source>
</evidence>
<dbReference type="VEuPathDB" id="FungiDB:ASPVEDRAFT_68938"/>
<dbReference type="GO" id="GO:0030435">
    <property type="term" value="P:sporulation resulting in formation of a cellular spore"/>
    <property type="evidence" value="ECO:0007669"/>
    <property type="project" value="UniProtKB-KW"/>
</dbReference>
<keyword evidence="3" id="KW-0183">Conidiation</keyword>
<dbReference type="Pfam" id="PF01185">
    <property type="entry name" value="Hydrophobin"/>
    <property type="match status" value="1"/>
</dbReference>
<proteinExistence type="inferred from homology"/>
<dbReference type="InterPro" id="IPR001338">
    <property type="entry name" value="Class_I_Hydrophobin"/>
</dbReference>